<accession>A0A917LIT6</accession>
<dbReference type="PIRSF" id="PIRSF032285">
    <property type="entry name" value="UCP032285"/>
    <property type="match status" value="1"/>
</dbReference>
<dbReference type="RefSeq" id="WP_229704229.1">
    <property type="nucleotide sequence ID" value="NZ_BMJT01000007.1"/>
</dbReference>
<evidence type="ECO:0000313" key="2">
    <source>
        <dbReference type="Proteomes" id="UP000616608"/>
    </source>
</evidence>
<gene>
    <name evidence="1" type="ORF">GCM10007425_23250</name>
</gene>
<proteinExistence type="predicted"/>
<dbReference type="InterPro" id="IPR011235">
    <property type="entry name" value="MepB-like"/>
</dbReference>
<reference evidence="1" key="2">
    <citation type="submission" date="2020-09" db="EMBL/GenBank/DDBJ databases">
        <authorList>
            <person name="Sun Q."/>
            <person name="Zhou Y."/>
        </authorList>
    </citation>
    <scope>NUCLEOTIDE SEQUENCE</scope>
    <source>
        <strain evidence="1">CGMCC 1.15760</strain>
    </source>
</reference>
<reference evidence="1" key="1">
    <citation type="journal article" date="2014" name="Int. J. Syst. Evol. Microbiol.">
        <title>Complete genome sequence of Corynebacterium casei LMG S-19264T (=DSM 44701T), isolated from a smear-ripened cheese.</title>
        <authorList>
            <consortium name="US DOE Joint Genome Institute (JGI-PGF)"/>
            <person name="Walter F."/>
            <person name="Albersmeier A."/>
            <person name="Kalinowski J."/>
            <person name="Ruckert C."/>
        </authorList>
    </citation>
    <scope>NUCLEOTIDE SEQUENCE</scope>
    <source>
        <strain evidence="1">CGMCC 1.15760</strain>
    </source>
</reference>
<dbReference type="EMBL" id="BMJT01000007">
    <property type="protein sequence ID" value="GGG27967.1"/>
    <property type="molecule type" value="Genomic_DNA"/>
</dbReference>
<organism evidence="1 2">
    <name type="scientific">Lysinibacillus alkalisoli</name>
    <dbReference type="NCBI Taxonomy" id="1911548"/>
    <lineage>
        <taxon>Bacteria</taxon>
        <taxon>Bacillati</taxon>
        <taxon>Bacillota</taxon>
        <taxon>Bacilli</taxon>
        <taxon>Bacillales</taxon>
        <taxon>Bacillaceae</taxon>
        <taxon>Lysinibacillus</taxon>
    </lineage>
</organism>
<dbReference type="Proteomes" id="UP000616608">
    <property type="component" value="Unassembled WGS sequence"/>
</dbReference>
<name>A0A917LIT6_9BACI</name>
<dbReference type="InterPro" id="IPR038231">
    <property type="entry name" value="MepB-like_sf"/>
</dbReference>
<comment type="caution">
    <text evidence="1">The sequence shown here is derived from an EMBL/GenBank/DDBJ whole genome shotgun (WGS) entry which is preliminary data.</text>
</comment>
<sequence>MEYSQIMLWLHTTIFIPNEWLVEASQEEVQNKAYGAGIFSINHVTIRLRVAKVTPKKTGQFVVFWHKDSQNNNQAYAYDGAPDLTMIVVTSPQNKKGAFLFPKEVLWQKGILRTASQKGKMAMRVYPPWDEPISQQALLTKKWQSLYYVEQEELEQRLTAFYEINEKN</sequence>
<evidence type="ECO:0000313" key="1">
    <source>
        <dbReference type="EMBL" id="GGG27967.1"/>
    </source>
</evidence>
<keyword evidence="2" id="KW-1185">Reference proteome</keyword>
<dbReference type="Gene3D" id="3.40.1350.140">
    <property type="entry name" value="MepB-like"/>
    <property type="match status" value="1"/>
</dbReference>
<dbReference type="AlphaFoldDB" id="A0A917LIT6"/>
<dbReference type="Pfam" id="PF08877">
    <property type="entry name" value="MepB-like"/>
    <property type="match status" value="1"/>
</dbReference>
<protein>
    <submittedName>
        <fullName evidence="1">Mep operon protein MepB</fullName>
    </submittedName>
</protein>